<proteinExistence type="predicted"/>
<dbReference type="EMBL" id="UINC01220670">
    <property type="protein sequence ID" value="SVE48682.1"/>
    <property type="molecule type" value="Genomic_DNA"/>
</dbReference>
<gene>
    <name evidence="1" type="ORF">METZ01_LOCUS501536</name>
</gene>
<evidence type="ECO:0000313" key="1">
    <source>
        <dbReference type="EMBL" id="SVE48682.1"/>
    </source>
</evidence>
<reference evidence="1" key="1">
    <citation type="submission" date="2018-05" db="EMBL/GenBank/DDBJ databases">
        <authorList>
            <person name="Lanie J.A."/>
            <person name="Ng W.-L."/>
            <person name="Kazmierczak K.M."/>
            <person name="Andrzejewski T.M."/>
            <person name="Davidsen T.M."/>
            <person name="Wayne K.J."/>
            <person name="Tettelin H."/>
            <person name="Glass J.I."/>
            <person name="Rusch D."/>
            <person name="Podicherti R."/>
            <person name="Tsui H.-C.T."/>
            <person name="Winkler M.E."/>
        </authorList>
    </citation>
    <scope>NUCLEOTIDE SEQUENCE</scope>
</reference>
<organism evidence="1">
    <name type="scientific">marine metagenome</name>
    <dbReference type="NCBI Taxonomy" id="408172"/>
    <lineage>
        <taxon>unclassified sequences</taxon>
        <taxon>metagenomes</taxon>
        <taxon>ecological metagenomes</taxon>
    </lineage>
</organism>
<protein>
    <submittedName>
        <fullName evidence="1">Uncharacterized protein</fullName>
    </submittedName>
</protein>
<sequence>MKNGFEFEDIKCQIEELLATLDVEPLFDGTKFIEYLSDLGEQAYAHALDGAEGNVPIQEAKSAARRAQSAVTGFTAIKFVEAFPSDAKVILSDLPADVSGVIDHNARMIRGLLSSSDEASNSN</sequence>
<accession>A0A383DVW5</accession>
<dbReference type="AlphaFoldDB" id="A0A383DVW5"/>
<name>A0A383DVW5_9ZZZZ</name>